<feature type="region of interest" description="Disordered" evidence="1">
    <location>
        <begin position="228"/>
        <end position="276"/>
    </location>
</feature>
<dbReference type="Proteomes" id="UP000799444">
    <property type="component" value="Unassembled WGS sequence"/>
</dbReference>
<dbReference type="OrthoDB" id="10258156at2759"/>
<proteinExistence type="predicted"/>
<dbReference type="InterPro" id="IPR025714">
    <property type="entry name" value="Methyltranfer_dom"/>
</dbReference>
<keyword evidence="4" id="KW-1185">Reference proteome</keyword>
<dbReference type="PANTHER" id="PTHR12496">
    <property type="entry name" value="CGI-41 METHYLTRANSFERASE"/>
    <property type="match status" value="1"/>
</dbReference>
<dbReference type="EMBL" id="ML996162">
    <property type="protein sequence ID" value="KAF2733381.1"/>
    <property type="molecule type" value="Genomic_DNA"/>
</dbReference>
<feature type="compositionally biased region" description="Polar residues" evidence="1">
    <location>
        <begin position="329"/>
        <end position="338"/>
    </location>
</feature>
<dbReference type="InterPro" id="IPR052220">
    <property type="entry name" value="METTL25"/>
</dbReference>
<comment type="caution">
    <text evidence="3">The sequence shown here is derived from an EMBL/GenBank/DDBJ whole genome shotgun (WGS) entry which is preliminary data.</text>
</comment>
<feature type="region of interest" description="Disordered" evidence="1">
    <location>
        <begin position="383"/>
        <end position="405"/>
    </location>
</feature>
<dbReference type="Pfam" id="PF13679">
    <property type="entry name" value="Methyltransf_32"/>
    <property type="match status" value="1"/>
</dbReference>
<feature type="domain" description="Methyltransferase" evidence="2">
    <location>
        <begin position="144"/>
        <end position="447"/>
    </location>
</feature>
<gene>
    <name evidence="3" type="ORF">EJ04DRAFT_544181</name>
</gene>
<dbReference type="PANTHER" id="PTHR12496:SF0">
    <property type="entry name" value="METHYLTRANSFERASE DOMAIN-CONTAINING PROTEIN"/>
    <property type="match status" value="1"/>
</dbReference>
<evidence type="ECO:0000313" key="3">
    <source>
        <dbReference type="EMBL" id="KAF2733381.1"/>
    </source>
</evidence>
<organism evidence="3 4">
    <name type="scientific">Polyplosphaeria fusca</name>
    <dbReference type="NCBI Taxonomy" id="682080"/>
    <lineage>
        <taxon>Eukaryota</taxon>
        <taxon>Fungi</taxon>
        <taxon>Dikarya</taxon>
        <taxon>Ascomycota</taxon>
        <taxon>Pezizomycotina</taxon>
        <taxon>Dothideomycetes</taxon>
        <taxon>Pleosporomycetidae</taxon>
        <taxon>Pleosporales</taxon>
        <taxon>Tetraplosphaeriaceae</taxon>
        <taxon>Polyplosphaeria</taxon>
    </lineage>
</organism>
<feature type="region of interest" description="Disordered" evidence="1">
    <location>
        <begin position="549"/>
        <end position="583"/>
    </location>
</feature>
<reference evidence="3" key="1">
    <citation type="journal article" date="2020" name="Stud. Mycol.">
        <title>101 Dothideomycetes genomes: a test case for predicting lifestyles and emergence of pathogens.</title>
        <authorList>
            <person name="Haridas S."/>
            <person name="Albert R."/>
            <person name="Binder M."/>
            <person name="Bloem J."/>
            <person name="Labutti K."/>
            <person name="Salamov A."/>
            <person name="Andreopoulos B."/>
            <person name="Baker S."/>
            <person name="Barry K."/>
            <person name="Bills G."/>
            <person name="Bluhm B."/>
            <person name="Cannon C."/>
            <person name="Castanera R."/>
            <person name="Culley D."/>
            <person name="Daum C."/>
            <person name="Ezra D."/>
            <person name="Gonzalez J."/>
            <person name="Henrissat B."/>
            <person name="Kuo A."/>
            <person name="Liang C."/>
            <person name="Lipzen A."/>
            <person name="Lutzoni F."/>
            <person name="Magnuson J."/>
            <person name="Mondo S."/>
            <person name="Nolan M."/>
            <person name="Ohm R."/>
            <person name="Pangilinan J."/>
            <person name="Park H.-J."/>
            <person name="Ramirez L."/>
            <person name="Alfaro M."/>
            <person name="Sun H."/>
            <person name="Tritt A."/>
            <person name="Yoshinaga Y."/>
            <person name="Zwiers L.-H."/>
            <person name="Turgeon B."/>
            <person name="Goodwin S."/>
            <person name="Spatafora J."/>
            <person name="Crous P."/>
            <person name="Grigoriev I."/>
        </authorList>
    </citation>
    <scope>NUCLEOTIDE SEQUENCE</scope>
    <source>
        <strain evidence="3">CBS 125425</strain>
    </source>
</reference>
<dbReference type="AlphaFoldDB" id="A0A9P4V1N0"/>
<accession>A0A9P4V1N0</accession>
<sequence length="706" mass="77739">MGPEKPLPIPPFFETVDDYVDSLLHFASSSRLLQTLCGGVHILDFYTRSPGLYSTILPESWRSWFRDRDIMDILDLLMREDLSQLQLGDQSAKWRGGPMPPVDLVEYLQDVRKHLLDRQPRPSSSPLDETKGISRSVSMGMKVKKVHEVENFTRYVDRLTADIADTKKRDITHLVDFGSGQNYLGRALAAPPFSKHIVAVESKQHNIEGAKNFDVLAKLVPKPLVMRNKKEYRAATGQQKKKEERKGEKQEQGEQHEKSDFCDSNGCKPSFDQTISEPLTSNDISIQNGSSIGIVSHALPSPPQDSNPPVKEAVEEASSLNGQKEENTSEQAPTINGQNHERDATKTTNLQIYTEGSGSVQYVEHMIKDGDLSPVISQIIDVSHLSPSSPPTQTSQPIQPPTTSPNLMVISLHSCGNLVHHGLRSLLLNPTVSAVALIGCCYNLMTERLSPPTYKLPSLRPPHPRLQKLSSAHDPHGFPMSSRLATYPLPDSSGGGAGLTFNITARMMAVQAPQNWSRADSDLFFTRHFYRALLQRIFLDRGLISAPSASSSAGGSAAGHTSTLPPDARLSSSDDDDDGSAATPLTIGTLRRFAYADFVSYTRAAVRKLSTPNSLCGLDPGFVEKKMGGLSDDEIRGYEERFWEGKKELSVLWALMAYSAGVVEAVVVVDRWVWLREQEGVGEAWVEAVFGYGVSPRNLVVVGVKK</sequence>
<evidence type="ECO:0000256" key="1">
    <source>
        <dbReference type="SAM" id="MobiDB-lite"/>
    </source>
</evidence>
<evidence type="ECO:0000313" key="4">
    <source>
        <dbReference type="Proteomes" id="UP000799444"/>
    </source>
</evidence>
<name>A0A9P4V1N0_9PLEO</name>
<feature type="compositionally biased region" description="Basic and acidic residues" evidence="1">
    <location>
        <begin position="240"/>
        <end position="261"/>
    </location>
</feature>
<evidence type="ECO:0000259" key="2">
    <source>
        <dbReference type="Pfam" id="PF13679"/>
    </source>
</evidence>
<feature type="region of interest" description="Disordered" evidence="1">
    <location>
        <begin position="293"/>
        <end position="349"/>
    </location>
</feature>
<protein>
    <recommendedName>
        <fullName evidence="2">Methyltransferase domain-containing protein</fullName>
    </recommendedName>
</protein>
<feature type="compositionally biased region" description="Low complexity" evidence="1">
    <location>
        <begin position="549"/>
        <end position="559"/>
    </location>
</feature>